<comment type="caution">
    <text evidence="4">The sequence shown here is derived from an EMBL/GenBank/DDBJ whole genome shotgun (WGS) entry which is preliminary data.</text>
</comment>
<dbReference type="PROSITE" id="PS51178">
    <property type="entry name" value="PASTA"/>
    <property type="match status" value="1"/>
</dbReference>
<dbReference type="RefSeq" id="WP_375732569.1">
    <property type="nucleotide sequence ID" value="NZ_JBCGDC010000001.1"/>
</dbReference>
<dbReference type="CDD" id="cd06577">
    <property type="entry name" value="PASTA_pknB"/>
    <property type="match status" value="1"/>
</dbReference>
<keyword evidence="5" id="KW-1185">Reference proteome</keyword>
<gene>
    <name evidence="4" type="ORF">AAFH96_00120</name>
</gene>
<protein>
    <submittedName>
        <fullName evidence="4">PASTA domain-containing protein</fullName>
    </submittedName>
</protein>
<keyword evidence="2" id="KW-1133">Transmembrane helix</keyword>
<dbReference type="Pfam" id="PF03793">
    <property type="entry name" value="PASTA"/>
    <property type="match status" value="1"/>
</dbReference>
<evidence type="ECO:0000256" key="1">
    <source>
        <dbReference type="SAM" id="MobiDB-lite"/>
    </source>
</evidence>
<reference evidence="4 5" key="1">
    <citation type="submission" date="2024-04" db="EMBL/GenBank/DDBJ databases">
        <title>Polymorphospora sp. isolated from Baiyangdian Lake in Xiong'an New Area.</title>
        <authorList>
            <person name="Zhang X."/>
            <person name="Liu J."/>
        </authorList>
    </citation>
    <scope>NUCLEOTIDE SEQUENCE [LARGE SCALE GENOMIC DNA]</scope>
    <source>
        <strain evidence="4 5">2-325</strain>
    </source>
</reference>
<dbReference type="SUPFAM" id="SSF54184">
    <property type="entry name" value="Penicillin-binding protein 2x (pbp-2x), c-terminal domain"/>
    <property type="match status" value="1"/>
</dbReference>
<dbReference type="InterPro" id="IPR005543">
    <property type="entry name" value="PASTA_dom"/>
</dbReference>
<dbReference type="EMBL" id="JBCGDC010000001">
    <property type="protein sequence ID" value="MFB6391515.1"/>
    <property type="molecule type" value="Genomic_DNA"/>
</dbReference>
<dbReference type="SMART" id="SM00740">
    <property type="entry name" value="PASTA"/>
    <property type="match status" value="1"/>
</dbReference>
<feature type="compositionally biased region" description="Low complexity" evidence="1">
    <location>
        <begin position="78"/>
        <end position="98"/>
    </location>
</feature>
<sequence>MTDGNGSWGAPGGTRQELTRPGVLAGAAVLTVVLAVVGATAGWAAAGSESDSNANPGGPTPSVTTSQQAPDRQDEPTKSPTPSPSASSSAPPESMPMPDVLGMECEEAVEELKEAGLRPPALLIGRGKVDRQSPDAGVQVRQGQPVIITCDNGRPGGPSPSESDGGDEGDD</sequence>
<evidence type="ECO:0000256" key="2">
    <source>
        <dbReference type="SAM" id="Phobius"/>
    </source>
</evidence>
<evidence type="ECO:0000313" key="5">
    <source>
        <dbReference type="Proteomes" id="UP001582793"/>
    </source>
</evidence>
<feature type="compositionally biased region" description="Polar residues" evidence="1">
    <location>
        <begin position="49"/>
        <end position="70"/>
    </location>
</feature>
<dbReference type="InterPro" id="IPR006311">
    <property type="entry name" value="TAT_signal"/>
</dbReference>
<dbReference type="Proteomes" id="UP001582793">
    <property type="component" value="Unassembled WGS sequence"/>
</dbReference>
<feature type="transmembrane region" description="Helical" evidence="2">
    <location>
        <begin position="23"/>
        <end position="46"/>
    </location>
</feature>
<evidence type="ECO:0000313" key="4">
    <source>
        <dbReference type="EMBL" id="MFB6391515.1"/>
    </source>
</evidence>
<feature type="domain" description="PASTA" evidence="3">
    <location>
        <begin position="91"/>
        <end position="152"/>
    </location>
</feature>
<feature type="region of interest" description="Disordered" evidence="1">
    <location>
        <begin position="44"/>
        <end position="171"/>
    </location>
</feature>
<organism evidence="4 5">
    <name type="scientific">Polymorphospora lycopeni</name>
    <dbReference type="NCBI Taxonomy" id="3140240"/>
    <lineage>
        <taxon>Bacteria</taxon>
        <taxon>Bacillati</taxon>
        <taxon>Actinomycetota</taxon>
        <taxon>Actinomycetes</taxon>
        <taxon>Micromonosporales</taxon>
        <taxon>Micromonosporaceae</taxon>
        <taxon>Polymorphospora</taxon>
    </lineage>
</organism>
<evidence type="ECO:0000259" key="3">
    <source>
        <dbReference type="PROSITE" id="PS51178"/>
    </source>
</evidence>
<dbReference type="Gene3D" id="3.30.10.20">
    <property type="match status" value="1"/>
</dbReference>
<proteinExistence type="predicted"/>
<accession>A0ABV5CHY4</accession>
<keyword evidence="2" id="KW-0812">Transmembrane</keyword>
<dbReference type="PROSITE" id="PS51318">
    <property type="entry name" value="TAT"/>
    <property type="match status" value="1"/>
</dbReference>
<name>A0ABV5CHY4_9ACTN</name>
<keyword evidence="2" id="KW-0472">Membrane</keyword>